<feature type="transmembrane region" description="Helical" evidence="1">
    <location>
        <begin position="176"/>
        <end position="196"/>
    </location>
</feature>
<dbReference type="PANTHER" id="PTHR20992">
    <property type="entry name" value="AT15442P-RELATED"/>
    <property type="match status" value="1"/>
</dbReference>
<keyword evidence="3" id="KW-1185">Reference proteome</keyword>
<reference evidence="2 3" key="1">
    <citation type="journal article" date="2014" name="PLoS Genet.">
        <title>Phylogenetically driven sequencing of extremely halophilic archaea reveals strategies for static and dynamic osmo-response.</title>
        <authorList>
            <person name="Becker E.A."/>
            <person name="Seitzer P.M."/>
            <person name="Tritt A."/>
            <person name="Larsen D."/>
            <person name="Krusor M."/>
            <person name="Yao A.I."/>
            <person name="Wu D."/>
            <person name="Madern D."/>
            <person name="Eisen J.A."/>
            <person name="Darling A.E."/>
            <person name="Facciotti M.T."/>
        </authorList>
    </citation>
    <scope>NUCLEOTIDE SEQUENCE [LARGE SCALE GENOMIC DNA]</scope>
    <source>
        <strain evidence="2 3">DSM 8989</strain>
    </source>
</reference>
<dbReference type="PANTHER" id="PTHR20992:SF9">
    <property type="entry name" value="AT15442P-RELATED"/>
    <property type="match status" value="1"/>
</dbReference>
<dbReference type="AlphaFoldDB" id="M0NBN8"/>
<keyword evidence="1" id="KW-0472">Membrane</keyword>
<feature type="transmembrane region" description="Helical" evidence="1">
    <location>
        <begin position="216"/>
        <end position="239"/>
    </location>
</feature>
<dbReference type="Pfam" id="PF04087">
    <property type="entry name" value="DUF389"/>
    <property type="match status" value="1"/>
</dbReference>
<evidence type="ECO:0000256" key="1">
    <source>
        <dbReference type="SAM" id="Phobius"/>
    </source>
</evidence>
<feature type="transmembrane region" description="Helical" evidence="1">
    <location>
        <begin position="274"/>
        <end position="301"/>
    </location>
</feature>
<dbReference type="InterPro" id="IPR005240">
    <property type="entry name" value="DUF389"/>
</dbReference>
<dbReference type="OrthoDB" id="275581at2157"/>
<protein>
    <recommendedName>
        <fullName evidence="4">TIGR00341 family protein</fullName>
    </recommendedName>
</protein>
<gene>
    <name evidence="2" type="ORF">C450_02725</name>
</gene>
<dbReference type="PATRIC" id="fig|1227456.3.peg.567"/>
<dbReference type="Proteomes" id="UP000011625">
    <property type="component" value="Unassembled WGS sequence"/>
</dbReference>
<name>M0NBN8_9EURY</name>
<evidence type="ECO:0008006" key="4">
    <source>
        <dbReference type="Google" id="ProtNLM"/>
    </source>
</evidence>
<dbReference type="RefSeq" id="WP_005039682.1">
    <property type="nucleotide sequence ID" value="NZ_AOME01000014.1"/>
</dbReference>
<organism evidence="2 3">
    <name type="scientific">Halococcus salifodinae DSM 8989</name>
    <dbReference type="NCBI Taxonomy" id="1227456"/>
    <lineage>
        <taxon>Archaea</taxon>
        <taxon>Methanobacteriati</taxon>
        <taxon>Methanobacteriota</taxon>
        <taxon>Stenosarchaea group</taxon>
        <taxon>Halobacteria</taxon>
        <taxon>Halobacteriales</taxon>
        <taxon>Halococcaceae</taxon>
        <taxon>Halococcus</taxon>
    </lineage>
</organism>
<feature type="transmembrane region" description="Helical" evidence="1">
    <location>
        <begin position="142"/>
        <end position="164"/>
    </location>
</feature>
<accession>M0NBN8</accession>
<proteinExistence type="predicted"/>
<keyword evidence="1" id="KW-1133">Transmembrane helix</keyword>
<dbReference type="EMBL" id="AOME01000014">
    <property type="protein sequence ID" value="EMA55281.1"/>
    <property type="molecule type" value="Genomic_DNA"/>
</dbReference>
<evidence type="ECO:0000313" key="2">
    <source>
        <dbReference type="EMBL" id="EMA55281.1"/>
    </source>
</evidence>
<evidence type="ECO:0000313" key="3">
    <source>
        <dbReference type="Proteomes" id="UP000011625"/>
    </source>
</evidence>
<feature type="transmembrane region" description="Helical" evidence="1">
    <location>
        <begin position="246"/>
        <end position="268"/>
    </location>
</feature>
<feature type="transmembrane region" description="Helical" evidence="1">
    <location>
        <begin position="322"/>
        <end position="346"/>
    </location>
</feature>
<feature type="transmembrane region" description="Helical" evidence="1">
    <location>
        <begin position="117"/>
        <end position="136"/>
    </location>
</feature>
<comment type="caution">
    <text evidence="2">The sequence shown here is derived from an EMBL/GenBank/DDBJ whole genome shotgun (WGS) entry which is preliminary data.</text>
</comment>
<keyword evidence="1" id="KW-0812">Transmembrane</keyword>
<sequence>MRQIRTRVPSDSREAVTTALTDADIDYLLSEEASGRDAVIVEIPVPGGGVDPILELLYEAGLDEDAYTVISDVETAGSTTQAVADLEERYVAGPKGESGVSYPEIKERAADLEPGRATYVAFAALAAIVAVAGLLLDSAIVIVGAMVIAPFAGSSLSAAVGAVIDDRGMVIDSVGSQLLGLVVAYIGAVAMSLVLRETFFVPAALAITRVQQVGTFLTPSLLAVVVALAAGAAGALALATDLPVSIAGVAVAAAIVPSAATAGIGTVWGEPLVVAGALALLFMNVVFINVSAYVALVALGYRDSVTRSVRENLTISVRTGAYALLVLGFVVSVIVVSAATASYVGFEGAANREVQTTIDEPAYDSVELVDVSTSYSARELLGGDASVTVTLSRTTGNEYPELARTLQERISAATDRPVTVQLRFLDYESAVEPTG</sequence>